<dbReference type="Gene3D" id="3.40.50.300">
    <property type="entry name" value="P-loop containing nucleotide triphosphate hydrolases"/>
    <property type="match status" value="1"/>
</dbReference>
<dbReference type="PROSITE" id="PS50929">
    <property type="entry name" value="ABC_TM1F"/>
    <property type="match status" value="1"/>
</dbReference>
<keyword evidence="9 10" id="KW-0472">Membrane</keyword>
<dbReference type="GO" id="GO:0005524">
    <property type="term" value="F:ATP binding"/>
    <property type="evidence" value="ECO:0007669"/>
    <property type="project" value="UniProtKB-KW"/>
</dbReference>
<dbReference type="InterPro" id="IPR050173">
    <property type="entry name" value="ABC_transporter_C-like"/>
</dbReference>
<keyword evidence="14" id="KW-1185">Reference proteome</keyword>
<dbReference type="SUPFAM" id="SSF52540">
    <property type="entry name" value="P-loop containing nucleoside triphosphate hydrolases"/>
    <property type="match status" value="1"/>
</dbReference>
<keyword evidence="3" id="KW-0813">Transport</keyword>
<dbReference type="GO" id="GO:0016887">
    <property type="term" value="F:ATP hydrolysis activity"/>
    <property type="evidence" value="ECO:0007669"/>
    <property type="project" value="InterPro"/>
</dbReference>
<evidence type="ECO:0000256" key="8">
    <source>
        <dbReference type="ARBA" id="ARBA00022989"/>
    </source>
</evidence>
<name>A0A0N4UW04_ENTVE</name>
<evidence type="ECO:0000256" key="3">
    <source>
        <dbReference type="ARBA" id="ARBA00022448"/>
    </source>
</evidence>
<evidence type="ECO:0000256" key="1">
    <source>
        <dbReference type="ARBA" id="ARBA00004128"/>
    </source>
</evidence>
<gene>
    <name evidence="13" type="ORF">EVEC_LOCUS1356</name>
</gene>
<evidence type="ECO:0000259" key="12">
    <source>
        <dbReference type="PROSITE" id="PS50929"/>
    </source>
</evidence>
<organism evidence="15">
    <name type="scientific">Enterobius vermicularis</name>
    <name type="common">Human pinworm</name>
    <dbReference type="NCBI Taxonomy" id="51028"/>
    <lineage>
        <taxon>Eukaryota</taxon>
        <taxon>Metazoa</taxon>
        <taxon>Ecdysozoa</taxon>
        <taxon>Nematoda</taxon>
        <taxon>Chromadorea</taxon>
        <taxon>Rhabditida</taxon>
        <taxon>Spirurina</taxon>
        <taxon>Oxyuridomorpha</taxon>
        <taxon>Oxyuroidea</taxon>
        <taxon>Oxyuridae</taxon>
        <taxon>Enterobius</taxon>
    </lineage>
</organism>
<evidence type="ECO:0000259" key="11">
    <source>
        <dbReference type="PROSITE" id="PS50893"/>
    </source>
</evidence>
<keyword evidence="8 10" id="KW-1133">Transmembrane helix</keyword>
<feature type="domain" description="ABC transporter" evidence="11">
    <location>
        <begin position="316"/>
        <end position="550"/>
    </location>
</feature>
<keyword evidence="4 10" id="KW-0812">Transmembrane</keyword>
<dbReference type="PROSITE" id="PS50893">
    <property type="entry name" value="ABC_TRANSPORTER_2"/>
    <property type="match status" value="1"/>
</dbReference>
<dbReference type="Pfam" id="PF00005">
    <property type="entry name" value="ABC_tran"/>
    <property type="match status" value="1"/>
</dbReference>
<dbReference type="Gene3D" id="1.20.1560.10">
    <property type="entry name" value="ABC transporter type 1, transmembrane domain"/>
    <property type="match status" value="2"/>
</dbReference>
<evidence type="ECO:0000256" key="2">
    <source>
        <dbReference type="ARBA" id="ARBA00009726"/>
    </source>
</evidence>
<dbReference type="InterPro" id="IPR027417">
    <property type="entry name" value="P-loop_NTPase"/>
</dbReference>
<dbReference type="WBParaSite" id="EVEC_0000164801-mRNA-1">
    <property type="protein sequence ID" value="EVEC_0000164801-mRNA-1"/>
    <property type="gene ID" value="EVEC_0000164801"/>
</dbReference>
<dbReference type="SMART" id="SM00382">
    <property type="entry name" value="AAA"/>
    <property type="match status" value="1"/>
</dbReference>
<dbReference type="FunFam" id="3.40.50.300:FF:000074">
    <property type="entry name" value="Multidrug resistance-associated protein 5 isoform 1"/>
    <property type="match status" value="1"/>
</dbReference>
<keyword evidence="6" id="KW-0547">Nucleotide-binding</keyword>
<evidence type="ECO:0000256" key="6">
    <source>
        <dbReference type="ARBA" id="ARBA00022741"/>
    </source>
</evidence>
<dbReference type="STRING" id="51028.A0A0N4UW04"/>
<dbReference type="Pfam" id="PF00664">
    <property type="entry name" value="ABC_membrane"/>
    <property type="match status" value="1"/>
</dbReference>
<reference evidence="15" key="1">
    <citation type="submission" date="2017-02" db="UniProtKB">
        <authorList>
            <consortium name="WormBaseParasite"/>
        </authorList>
    </citation>
    <scope>IDENTIFICATION</scope>
</reference>
<proteinExistence type="inferred from homology"/>
<dbReference type="AlphaFoldDB" id="A0A0N4UW04"/>
<evidence type="ECO:0000313" key="14">
    <source>
        <dbReference type="Proteomes" id="UP000274131"/>
    </source>
</evidence>
<dbReference type="CDD" id="cd03244">
    <property type="entry name" value="ABCC_MRP_domain2"/>
    <property type="match status" value="1"/>
</dbReference>
<feature type="transmembrane region" description="Helical" evidence="10">
    <location>
        <begin position="219"/>
        <end position="241"/>
    </location>
</feature>
<dbReference type="InterPro" id="IPR003593">
    <property type="entry name" value="AAA+_ATPase"/>
</dbReference>
<dbReference type="InterPro" id="IPR036640">
    <property type="entry name" value="ABC1_TM_sf"/>
</dbReference>
<reference evidence="13 14" key="2">
    <citation type="submission" date="2018-10" db="EMBL/GenBank/DDBJ databases">
        <authorList>
            <consortium name="Pathogen Informatics"/>
        </authorList>
    </citation>
    <scope>NUCLEOTIDE SEQUENCE [LARGE SCALE GENOMIC DNA]</scope>
</reference>
<dbReference type="GO" id="GO:0005774">
    <property type="term" value="C:vacuolar membrane"/>
    <property type="evidence" value="ECO:0007669"/>
    <property type="project" value="UniProtKB-SubCell"/>
</dbReference>
<dbReference type="InterPro" id="IPR003439">
    <property type="entry name" value="ABC_transporter-like_ATP-bd"/>
</dbReference>
<evidence type="ECO:0000313" key="15">
    <source>
        <dbReference type="WBParaSite" id="EVEC_0000164801-mRNA-1"/>
    </source>
</evidence>
<dbReference type="PROSITE" id="PS00211">
    <property type="entry name" value="ABC_TRANSPORTER_1"/>
    <property type="match status" value="1"/>
</dbReference>
<dbReference type="PANTHER" id="PTHR24223:SF443">
    <property type="entry name" value="MULTIDRUG-RESISTANCE LIKE PROTEIN 1, ISOFORM I"/>
    <property type="match status" value="1"/>
</dbReference>
<dbReference type="GO" id="GO:0140359">
    <property type="term" value="F:ABC-type transporter activity"/>
    <property type="evidence" value="ECO:0007669"/>
    <property type="project" value="InterPro"/>
</dbReference>
<comment type="subcellular location">
    <subcellularLocation>
        <location evidence="1">Vacuole membrane</location>
        <topology evidence="1">Multi-pass membrane protein</topology>
    </subcellularLocation>
</comment>
<keyword evidence="5" id="KW-0677">Repeat</keyword>
<dbReference type="OrthoDB" id="6500128at2759"/>
<dbReference type="InterPro" id="IPR011527">
    <property type="entry name" value="ABC1_TM_dom"/>
</dbReference>
<dbReference type="EMBL" id="UXUI01007201">
    <property type="protein sequence ID" value="VDD86213.1"/>
    <property type="molecule type" value="Genomic_DNA"/>
</dbReference>
<keyword evidence="7" id="KW-0067">ATP-binding</keyword>
<feature type="transmembrane region" description="Helical" evidence="10">
    <location>
        <begin position="133"/>
        <end position="157"/>
    </location>
</feature>
<evidence type="ECO:0000256" key="5">
    <source>
        <dbReference type="ARBA" id="ARBA00022737"/>
    </source>
</evidence>
<feature type="transmembrane region" description="Helical" evidence="10">
    <location>
        <begin position="65"/>
        <end position="93"/>
    </location>
</feature>
<evidence type="ECO:0000256" key="4">
    <source>
        <dbReference type="ARBA" id="ARBA00022692"/>
    </source>
</evidence>
<sequence>MALGMVYASRTLHEGILKNILHSPMAFFDVTPLGRILNRFGKDMDTVDSTLPYCSRSFVGTALNVLMTIVVILYATPTFGAVIPVLSTVYYIVLDLDTVDSRLPAALVSAVAYYVYGFFSALIPVVVTPPVLFVFVIISTAYFYLMQCEIFSFLAFLRVHIKATEEIGIYHEVANIFTLSRASCIRAYRCVDRFIRESQQRVDDNLATYYPSIVANRWLAVRLELIGNLIVAFSAIFTVLYRDSGGVTAGLAGLSVSYALNITQTLNWAVRMTSELETNIVAVERLKEYAETPTEGLKNGTVPKKPPSDWPSKGEILMKNLYLRYRPNLDCVLKGITAHIYANEKVGVVGRTGAGKSSLMLALFRIVEADSGSIEIDGSDIAKIPLENLRSKLTIVPQDPVLFSGTLRMNLDPFERFEDEKIWDALRMAHLEPFVVSLPDRLEHMISESGQNLSVGQRQLICLARALLRKTKILVLDEAAASVDMETDSLIQKTIREQFADCTVLSIAHRLQTVIDLDRLMVMDDGVVVEFDSPKVLLKKESSLFYSMAKDASLVE</sequence>
<evidence type="ECO:0000313" key="13">
    <source>
        <dbReference type="EMBL" id="VDD86213.1"/>
    </source>
</evidence>
<evidence type="ECO:0000256" key="7">
    <source>
        <dbReference type="ARBA" id="ARBA00022840"/>
    </source>
</evidence>
<dbReference type="Proteomes" id="UP000274131">
    <property type="component" value="Unassembled WGS sequence"/>
</dbReference>
<dbReference type="InterPro" id="IPR017871">
    <property type="entry name" value="ABC_transporter-like_CS"/>
</dbReference>
<dbReference type="SUPFAM" id="SSF90123">
    <property type="entry name" value="ABC transporter transmembrane region"/>
    <property type="match status" value="2"/>
</dbReference>
<protein>
    <submittedName>
        <fullName evidence="15">ABC transporter, ATP-binding protein</fullName>
    </submittedName>
</protein>
<evidence type="ECO:0000256" key="9">
    <source>
        <dbReference type="ARBA" id="ARBA00023136"/>
    </source>
</evidence>
<dbReference type="CDD" id="cd18603">
    <property type="entry name" value="ABC_6TM_MRP1_2_3_6_D2_like"/>
    <property type="match status" value="1"/>
</dbReference>
<comment type="similarity">
    <text evidence="2">Belongs to the ABC transporter superfamily. ABCC family. Conjugate transporter (TC 3.A.1.208) subfamily.</text>
</comment>
<accession>A0A0N4UW04</accession>
<feature type="transmembrane region" description="Helical" evidence="10">
    <location>
        <begin position="105"/>
        <end position="127"/>
    </location>
</feature>
<feature type="domain" description="ABC transmembrane type-1" evidence="12">
    <location>
        <begin position="1"/>
        <end position="278"/>
    </location>
</feature>
<dbReference type="PANTHER" id="PTHR24223">
    <property type="entry name" value="ATP-BINDING CASSETTE SUB-FAMILY C"/>
    <property type="match status" value="1"/>
</dbReference>
<evidence type="ECO:0000256" key="10">
    <source>
        <dbReference type="SAM" id="Phobius"/>
    </source>
</evidence>